<dbReference type="PROSITE" id="PS51257">
    <property type="entry name" value="PROKAR_LIPOPROTEIN"/>
    <property type="match status" value="1"/>
</dbReference>
<keyword evidence="2" id="KW-1185">Reference proteome</keyword>
<reference evidence="2" key="1">
    <citation type="submission" date="2016-03" db="EMBL/GenBank/DDBJ databases">
        <authorList>
            <person name="Guldener U."/>
        </authorList>
    </citation>
    <scope>NUCLEOTIDE SEQUENCE [LARGE SCALE GENOMIC DNA]</scope>
    <source>
        <strain evidence="2">04CH-RAC-A.6.1</strain>
    </source>
</reference>
<name>A0A1E1LJD8_9HELO</name>
<protein>
    <submittedName>
        <fullName evidence="1">Uncharacterized protein</fullName>
    </submittedName>
</protein>
<sequence length="148" mass="15963">MFFRTAEYRALVPSQSHATAACTRDHAMHLHSGTNACGKPPVALIAFLSGCHVSRATYSSSPAEEAGARSCMWTIASSAPLDLKSHWPSNKVVALRPCVIEFVGCVNNVEKWKMIFGDENSEVSISSTERAGLVNSTIVFEKGDMISS</sequence>
<organism evidence="1 2">
    <name type="scientific">Rhynchosporium agropyri</name>
    <dbReference type="NCBI Taxonomy" id="914238"/>
    <lineage>
        <taxon>Eukaryota</taxon>
        <taxon>Fungi</taxon>
        <taxon>Dikarya</taxon>
        <taxon>Ascomycota</taxon>
        <taxon>Pezizomycotina</taxon>
        <taxon>Leotiomycetes</taxon>
        <taxon>Helotiales</taxon>
        <taxon>Ploettnerulaceae</taxon>
        <taxon>Rhynchosporium</taxon>
    </lineage>
</organism>
<dbReference type="AlphaFoldDB" id="A0A1E1LJD8"/>
<dbReference type="Proteomes" id="UP000178912">
    <property type="component" value="Unassembled WGS sequence"/>
</dbReference>
<evidence type="ECO:0000313" key="1">
    <source>
        <dbReference type="EMBL" id="CZT10617.1"/>
    </source>
</evidence>
<gene>
    <name evidence="1" type="ORF">RAG0_15038</name>
</gene>
<accession>A0A1E1LJD8</accession>
<dbReference type="EMBL" id="FJUX01000130">
    <property type="protein sequence ID" value="CZT10617.1"/>
    <property type="molecule type" value="Genomic_DNA"/>
</dbReference>
<proteinExistence type="predicted"/>
<evidence type="ECO:0000313" key="2">
    <source>
        <dbReference type="Proteomes" id="UP000178912"/>
    </source>
</evidence>